<comment type="caution">
    <text evidence="1">The sequence shown here is derived from an EMBL/GenBank/DDBJ whole genome shotgun (WGS) entry which is preliminary data.</text>
</comment>
<gene>
    <name evidence="1" type="ORF">H9L42_00950</name>
</gene>
<protein>
    <recommendedName>
        <fullName evidence="3">Lipoprotein</fullName>
    </recommendedName>
</protein>
<accession>A0A923SPI1</accession>
<sequence>MLKKNQFCVIYCVLAMIVLLFTGCVQGGAKRNVTDSVWLREAMEAKGEAIMELQAKIDAQKIKLREQTGEDSLYPTFFAGVAMERVRKTAKPEAVKVAKAWMVRRAALEWYAKKRGIVLTKEDAEKRLETYLADIKGADNIAQVEAYYEKEGISLEASMWADLNLCRQNFIIEDLAGEIQEFYMRGALTDEEILNWDRYWQRFQKKVIKAYRDTEEYDRLMNALRACEQLYPARSAGLEGQEEKIAATVF</sequence>
<name>A0A923SPI1_9FIRM</name>
<dbReference type="AlphaFoldDB" id="A0A923SPI1"/>
<evidence type="ECO:0008006" key="3">
    <source>
        <dbReference type="Google" id="ProtNLM"/>
    </source>
</evidence>
<keyword evidence="2" id="KW-1185">Reference proteome</keyword>
<proteinExistence type="predicted"/>
<reference evidence="1" key="1">
    <citation type="submission" date="2020-08" db="EMBL/GenBank/DDBJ databases">
        <title>Genome public.</title>
        <authorList>
            <person name="Liu C."/>
            <person name="Sun Q."/>
        </authorList>
    </citation>
    <scope>NUCLEOTIDE SEQUENCE</scope>
    <source>
        <strain evidence="1">BX12</strain>
    </source>
</reference>
<dbReference type="Proteomes" id="UP000602647">
    <property type="component" value="Unassembled WGS sequence"/>
</dbReference>
<organism evidence="1 2">
    <name type="scientific">Zhenpiania hominis</name>
    <dbReference type="NCBI Taxonomy" id="2763644"/>
    <lineage>
        <taxon>Bacteria</taxon>
        <taxon>Bacillati</taxon>
        <taxon>Bacillota</taxon>
        <taxon>Clostridia</taxon>
        <taxon>Peptostreptococcales</taxon>
        <taxon>Anaerovoracaceae</taxon>
        <taxon>Zhenpiania</taxon>
    </lineage>
</organism>
<dbReference type="PROSITE" id="PS51257">
    <property type="entry name" value="PROKAR_LIPOPROTEIN"/>
    <property type="match status" value="1"/>
</dbReference>
<dbReference type="EMBL" id="JACRYT010000001">
    <property type="protein sequence ID" value="MBC6678400.1"/>
    <property type="molecule type" value="Genomic_DNA"/>
</dbReference>
<evidence type="ECO:0000313" key="2">
    <source>
        <dbReference type="Proteomes" id="UP000602647"/>
    </source>
</evidence>
<evidence type="ECO:0000313" key="1">
    <source>
        <dbReference type="EMBL" id="MBC6678400.1"/>
    </source>
</evidence>
<dbReference type="RefSeq" id="WP_187301596.1">
    <property type="nucleotide sequence ID" value="NZ_CBCTON010000009.1"/>
</dbReference>